<organism evidence="1 2">
    <name type="scientific">Pistacia integerrima</name>
    <dbReference type="NCBI Taxonomy" id="434235"/>
    <lineage>
        <taxon>Eukaryota</taxon>
        <taxon>Viridiplantae</taxon>
        <taxon>Streptophyta</taxon>
        <taxon>Embryophyta</taxon>
        <taxon>Tracheophyta</taxon>
        <taxon>Spermatophyta</taxon>
        <taxon>Magnoliopsida</taxon>
        <taxon>eudicotyledons</taxon>
        <taxon>Gunneridae</taxon>
        <taxon>Pentapetalae</taxon>
        <taxon>rosids</taxon>
        <taxon>malvids</taxon>
        <taxon>Sapindales</taxon>
        <taxon>Anacardiaceae</taxon>
        <taxon>Pistacia</taxon>
    </lineage>
</organism>
<reference evidence="2" key="1">
    <citation type="journal article" date="2023" name="G3 (Bethesda)">
        <title>Genome assembly and association tests identify interacting loci associated with vigor, precocity, and sex in interspecific pistachio rootstocks.</title>
        <authorList>
            <person name="Palmer W."/>
            <person name="Jacygrad E."/>
            <person name="Sagayaradj S."/>
            <person name="Cavanaugh K."/>
            <person name="Han R."/>
            <person name="Bertier L."/>
            <person name="Beede B."/>
            <person name="Kafkas S."/>
            <person name="Golino D."/>
            <person name="Preece J."/>
            <person name="Michelmore R."/>
        </authorList>
    </citation>
    <scope>NUCLEOTIDE SEQUENCE [LARGE SCALE GENOMIC DNA]</scope>
</reference>
<dbReference type="Proteomes" id="UP001163603">
    <property type="component" value="Chromosome 5"/>
</dbReference>
<proteinExistence type="predicted"/>
<comment type="caution">
    <text evidence="1">The sequence shown here is derived from an EMBL/GenBank/DDBJ whole genome shotgun (WGS) entry which is preliminary data.</text>
</comment>
<keyword evidence="2" id="KW-1185">Reference proteome</keyword>
<evidence type="ECO:0000313" key="1">
    <source>
        <dbReference type="EMBL" id="KAJ0041306.1"/>
    </source>
</evidence>
<evidence type="ECO:0000313" key="2">
    <source>
        <dbReference type="Proteomes" id="UP001163603"/>
    </source>
</evidence>
<name>A0ACC0YUM5_9ROSI</name>
<sequence>MPSLFDVISTAVGNINIIAENLGVITEDVVQLRKSIGAPGMAVLQFGFGSDAENPHLPHNHERNQVVYTGTHDNDALRILIP</sequence>
<accession>A0ACC0YUM5</accession>
<dbReference type="EMBL" id="CM047740">
    <property type="protein sequence ID" value="KAJ0041306.1"/>
    <property type="molecule type" value="Genomic_DNA"/>
</dbReference>
<protein>
    <submittedName>
        <fullName evidence="1">Uncharacterized protein</fullName>
    </submittedName>
</protein>
<gene>
    <name evidence="1" type="ORF">Pint_26907</name>
</gene>